<evidence type="ECO:0000313" key="4">
    <source>
        <dbReference type="EMBL" id="THG28761.1"/>
    </source>
</evidence>
<dbReference type="PROSITE" id="PS51462">
    <property type="entry name" value="NUDIX"/>
    <property type="match status" value="1"/>
</dbReference>
<keyword evidence="5" id="KW-1185">Reference proteome</keyword>
<dbReference type="InterPro" id="IPR020084">
    <property type="entry name" value="NUDIX_hydrolase_CS"/>
</dbReference>
<dbReference type="CDD" id="cd18879">
    <property type="entry name" value="NUDIX_Hydrolase"/>
    <property type="match status" value="1"/>
</dbReference>
<dbReference type="InterPro" id="IPR000086">
    <property type="entry name" value="NUDIX_hydrolase_dom"/>
</dbReference>
<evidence type="ECO:0000256" key="1">
    <source>
        <dbReference type="ARBA" id="ARBA00001946"/>
    </source>
</evidence>
<evidence type="ECO:0000256" key="2">
    <source>
        <dbReference type="ARBA" id="ARBA00022801"/>
    </source>
</evidence>
<name>A0A4S4FF60_9MICO</name>
<evidence type="ECO:0000259" key="3">
    <source>
        <dbReference type="PROSITE" id="PS51462"/>
    </source>
</evidence>
<organism evidence="4 5">
    <name type="scientific">Naasia lichenicola</name>
    <dbReference type="NCBI Taxonomy" id="2565933"/>
    <lineage>
        <taxon>Bacteria</taxon>
        <taxon>Bacillati</taxon>
        <taxon>Actinomycetota</taxon>
        <taxon>Actinomycetes</taxon>
        <taxon>Micrococcales</taxon>
        <taxon>Microbacteriaceae</taxon>
        <taxon>Naasia</taxon>
    </lineage>
</organism>
<keyword evidence="2" id="KW-0378">Hydrolase</keyword>
<gene>
    <name evidence="4" type="ORF">E6C64_18465</name>
</gene>
<sequence>MPTPEFVRSLREKVGTSPLWLVGSSAVVLDGPSTGSGGPERVLLVRRADNGNWTTIAGIVEPGEHAAVAAVREVLEETTVVAEVERLAALAVTDEIVYENGDRTSYTTLTFRCRYVSGEARVGDDESSEVAWFPLDALPPMHSAQVRRIRLAAADRPDTVMDYEVELHTPGS</sequence>
<dbReference type="GO" id="GO:0016787">
    <property type="term" value="F:hydrolase activity"/>
    <property type="evidence" value="ECO:0007669"/>
    <property type="project" value="UniProtKB-KW"/>
</dbReference>
<dbReference type="OrthoDB" id="9814308at2"/>
<dbReference type="Proteomes" id="UP000309133">
    <property type="component" value="Unassembled WGS sequence"/>
</dbReference>
<dbReference type="AlphaFoldDB" id="A0A4S4FF60"/>
<dbReference type="SUPFAM" id="SSF55811">
    <property type="entry name" value="Nudix"/>
    <property type="match status" value="1"/>
</dbReference>
<comment type="caution">
    <text evidence="4">The sequence shown here is derived from an EMBL/GenBank/DDBJ whole genome shotgun (WGS) entry which is preliminary data.</text>
</comment>
<dbReference type="PANTHER" id="PTHR43046:SF16">
    <property type="entry name" value="ADP-RIBOSE PYROPHOSPHATASE YJHB-RELATED"/>
    <property type="match status" value="1"/>
</dbReference>
<proteinExistence type="predicted"/>
<reference evidence="4 5" key="1">
    <citation type="submission" date="2019-04" db="EMBL/GenBank/DDBJ databases">
        <authorList>
            <person name="Jiang L."/>
        </authorList>
    </citation>
    <scope>NUCLEOTIDE SEQUENCE [LARGE SCALE GENOMIC DNA]</scope>
    <source>
        <strain evidence="4 5">YIM 131853</strain>
    </source>
</reference>
<dbReference type="PANTHER" id="PTHR43046">
    <property type="entry name" value="GDP-MANNOSE MANNOSYL HYDROLASE"/>
    <property type="match status" value="1"/>
</dbReference>
<protein>
    <submittedName>
        <fullName evidence="4">NUDIX domain-containing protein</fullName>
    </submittedName>
</protein>
<dbReference type="EMBL" id="SSSM01000006">
    <property type="protein sequence ID" value="THG28761.1"/>
    <property type="molecule type" value="Genomic_DNA"/>
</dbReference>
<comment type="cofactor">
    <cofactor evidence="1">
        <name>Mg(2+)</name>
        <dbReference type="ChEBI" id="CHEBI:18420"/>
    </cofactor>
</comment>
<dbReference type="Pfam" id="PF00293">
    <property type="entry name" value="NUDIX"/>
    <property type="match status" value="1"/>
</dbReference>
<dbReference type="PROSITE" id="PS00893">
    <property type="entry name" value="NUDIX_BOX"/>
    <property type="match status" value="1"/>
</dbReference>
<accession>A0A4S4FF60</accession>
<dbReference type="InterPro" id="IPR015797">
    <property type="entry name" value="NUDIX_hydrolase-like_dom_sf"/>
</dbReference>
<dbReference type="Gene3D" id="3.90.79.10">
    <property type="entry name" value="Nucleoside Triphosphate Pyrophosphohydrolase"/>
    <property type="match status" value="1"/>
</dbReference>
<feature type="domain" description="Nudix hydrolase" evidence="3">
    <location>
        <begin position="19"/>
        <end position="155"/>
    </location>
</feature>
<evidence type="ECO:0000313" key="5">
    <source>
        <dbReference type="Proteomes" id="UP000309133"/>
    </source>
</evidence>
<dbReference type="RefSeq" id="WP_136429254.1">
    <property type="nucleotide sequence ID" value="NZ_SSSM01000006.1"/>
</dbReference>